<gene>
    <name evidence="3" type="ORF">AV274_0734</name>
</gene>
<dbReference type="EMBL" id="LXWW01000026">
    <property type="protein sequence ID" value="OAO17538.1"/>
    <property type="molecule type" value="Genomic_DNA"/>
</dbReference>
<dbReference type="CDD" id="cd06257">
    <property type="entry name" value="DnaJ"/>
    <property type="match status" value="1"/>
</dbReference>
<evidence type="ECO:0000256" key="1">
    <source>
        <dbReference type="ARBA" id="ARBA00023186"/>
    </source>
</evidence>
<dbReference type="InterPro" id="IPR052243">
    <property type="entry name" value="Mito_inner_membrane_organizer"/>
</dbReference>
<dbReference type="SMART" id="SM00271">
    <property type="entry name" value="DnaJ"/>
    <property type="match status" value="1"/>
</dbReference>
<feature type="domain" description="J" evidence="2">
    <location>
        <begin position="10"/>
        <end position="77"/>
    </location>
</feature>
<keyword evidence="4" id="KW-1185">Reference proteome</keyword>
<accession>A0A196SKG4</accession>
<dbReference type="OrthoDB" id="10250354at2759"/>
<dbReference type="PROSITE" id="PS50076">
    <property type="entry name" value="DNAJ_2"/>
    <property type="match status" value="1"/>
</dbReference>
<dbReference type="GO" id="GO:0042407">
    <property type="term" value="P:cristae formation"/>
    <property type="evidence" value="ECO:0007669"/>
    <property type="project" value="TreeGrafter"/>
</dbReference>
<dbReference type="PROSITE" id="PS00636">
    <property type="entry name" value="DNAJ_1"/>
    <property type="match status" value="1"/>
</dbReference>
<dbReference type="InterPro" id="IPR024586">
    <property type="entry name" value="DnaJ-like_C11_C"/>
</dbReference>
<reference evidence="3 4" key="1">
    <citation type="submission" date="2016-05" db="EMBL/GenBank/DDBJ databases">
        <title>Nuclear genome of Blastocystis sp. subtype 1 NandII.</title>
        <authorList>
            <person name="Gentekaki E."/>
            <person name="Curtis B."/>
            <person name="Stairs C."/>
            <person name="Eme L."/>
            <person name="Herman E."/>
            <person name="Klimes V."/>
            <person name="Arias M.C."/>
            <person name="Elias M."/>
            <person name="Hilliou F."/>
            <person name="Klute M."/>
            <person name="Malik S.-B."/>
            <person name="Pightling A."/>
            <person name="Rachubinski R."/>
            <person name="Salas D."/>
            <person name="Schlacht A."/>
            <person name="Suga H."/>
            <person name="Archibald J."/>
            <person name="Ball S.G."/>
            <person name="Clark G."/>
            <person name="Dacks J."/>
            <person name="Van Der Giezen M."/>
            <person name="Tsaousis A."/>
            <person name="Roger A."/>
        </authorList>
    </citation>
    <scope>NUCLEOTIDE SEQUENCE [LARGE SCALE GENOMIC DNA]</scope>
    <source>
        <strain evidence="4">ATCC 50177 / NandII</strain>
    </source>
</reference>
<dbReference type="Pfam" id="PF11875">
    <property type="entry name" value="DnaJ-like_C11_C"/>
    <property type="match status" value="1"/>
</dbReference>
<dbReference type="InterPro" id="IPR036869">
    <property type="entry name" value="J_dom_sf"/>
</dbReference>
<organism evidence="3 4">
    <name type="scientific">Blastocystis sp. subtype 1 (strain ATCC 50177 / NandII)</name>
    <dbReference type="NCBI Taxonomy" id="478820"/>
    <lineage>
        <taxon>Eukaryota</taxon>
        <taxon>Sar</taxon>
        <taxon>Stramenopiles</taxon>
        <taxon>Bigyra</taxon>
        <taxon>Opalozoa</taxon>
        <taxon>Opalinata</taxon>
        <taxon>Blastocystidae</taxon>
        <taxon>Blastocystis</taxon>
    </lineage>
</organism>
<dbReference type="SUPFAM" id="SSF46565">
    <property type="entry name" value="Chaperone J-domain"/>
    <property type="match status" value="1"/>
</dbReference>
<dbReference type="Proteomes" id="UP000078348">
    <property type="component" value="Unassembled WGS sequence"/>
</dbReference>
<dbReference type="PRINTS" id="PR00625">
    <property type="entry name" value="JDOMAIN"/>
</dbReference>
<dbReference type="Pfam" id="PF00226">
    <property type="entry name" value="DnaJ"/>
    <property type="match status" value="1"/>
</dbReference>
<dbReference type="AlphaFoldDB" id="A0A196SKG4"/>
<dbReference type="GO" id="GO:0005739">
    <property type="term" value="C:mitochondrion"/>
    <property type="evidence" value="ECO:0007669"/>
    <property type="project" value="GOC"/>
</dbReference>
<evidence type="ECO:0000259" key="2">
    <source>
        <dbReference type="PROSITE" id="PS50076"/>
    </source>
</evidence>
<proteinExistence type="predicted"/>
<dbReference type="InterPro" id="IPR001623">
    <property type="entry name" value="DnaJ_domain"/>
</dbReference>
<name>A0A196SKG4_BLAHN</name>
<protein>
    <submittedName>
        <fullName evidence="3">Chaperone protein dnaJ</fullName>
    </submittedName>
</protein>
<dbReference type="STRING" id="478820.A0A196SKG4"/>
<keyword evidence="1" id="KW-0143">Chaperone</keyword>
<dbReference type="Gene3D" id="1.10.287.110">
    <property type="entry name" value="DnaJ domain"/>
    <property type="match status" value="1"/>
</dbReference>
<sequence length="554" mass="60832">MQDSVIENRDYYAILGLPRTASADEIKQQYRVLSRQFHPDKQSPELQDYANEFFYRIDRAYQVLSDEKKRKLYDSYGEKAVLLLENNEEIVKRDASIDTIDDLIHTIYQRELEVKAGQSGSFTMTVDASSLLHPAPVQPIPSFMMAAPPPSRGPHIASMQIVQSIQTRLDASNTLSLTGTATAQGGQGYGVGVVAWQHMLSPDQVVTLTALCGARNKVVVEVAQSFTKTLQGMVSASYGNEGVETGVKVVKQLSDELLGMAEVQLAEAVECSLRGEYAASNSKTTGEVFVGQDLGARVSHLHTLGGEHGHKVKGEAVVSMTDLAFTGTVGKNPSAFSKVNLSVECGLRGVTLRGKYQRGSMTFSLPIQLSHFAFDLPAIAIGYGVMAVACLGEWLWCRSSAGEAQKKKKAEEAKRRAFESEHERLAAVSQQEMMKGYAARVREQEAKKKGLVILKGVYGCAESVKVPAKVQQMEGALEVTTALQFMVKESRLRLYAGSKKEYMGFWRPAEAEKVRLLVRYQYGDKVYEVEVGDAEPLYLPAFRATLIGDADSVN</sequence>
<evidence type="ECO:0000313" key="3">
    <source>
        <dbReference type="EMBL" id="OAO17538.1"/>
    </source>
</evidence>
<comment type="caution">
    <text evidence="3">The sequence shown here is derived from an EMBL/GenBank/DDBJ whole genome shotgun (WGS) entry which is preliminary data.</text>
</comment>
<evidence type="ECO:0000313" key="4">
    <source>
        <dbReference type="Proteomes" id="UP000078348"/>
    </source>
</evidence>
<dbReference type="PANTHER" id="PTHR44157">
    <property type="entry name" value="DNAJ HOMOLOG SUBFAMILY C MEMBER 11"/>
    <property type="match status" value="1"/>
</dbReference>
<dbReference type="PANTHER" id="PTHR44157:SF1">
    <property type="entry name" value="DNAJ HOMOLOG SUBFAMILY C MEMBER 11"/>
    <property type="match status" value="1"/>
</dbReference>
<dbReference type="InterPro" id="IPR018253">
    <property type="entry name" value="DnaJ_domain_CS"/>
</dbReference>